<feature type="transmembrane region" description="Helical" evidence="9">
    <location>
        <begin position="357"/>
        <end position="377"/>
    </location>
</feature>
<reference evidence="11" key="1">
    <citation type="submission" date="2021-03" db="EMBL/GenBank/DDBJ databases">
        <authorList>
            <person name="Palmer J.M."/>
        </authorList>
    </citation>
    <scope>NUCLEOTIDE SEQUENCE</scope>
    <source>
        <strain evidence="11">ARV_011</strain>
    </source>
</reference>
<evidence type="ECO:0000256" key="5">
    <source>
        <dbReference type="ARBA" id="ARBA00022692"/>
    </source>
</evidence>
<evidence type="ECO:0000256" key="7">
    <source>
        <dbReference type="ARBA" id="ARBA00022989"/>
    </source>
</evidence>
<comment type="subcellular location">
    <subcellularLocation>
        <location evidence="1">Cell membrane</location>
        <topology evidence="1">Multi-pass membrane protein</topology>
    </subcellularLocation>
</comment>
<feature type="domain" description="Amino acid permease/ SLC12A" evidence="10">
    <location>
        <begin position="82"/>
        <end position="536"/>
    </location>
</feature>
<proteinExistence type="inferred from homology"/>
<dbReference type="RefSeq" id="XP_043051699.1">
    <property type="nucleotide sequence ID" value="XM_043191022.1"/>
</dbReference>
<feature type="transmembrane region" description="Helical" evidence="9">
    <location>
        <begin position="404"/>
        <end position="422"/>
    </location>
</feature>
<dbReference type="PIRSF" id="PIRSF006060">
    <property type="entry name" value="AA_transporter"/>
    <property type="match status" value="1"/>
</dbReference>
<keyword evidence="8 9" id="KW-0472">Membrane</keyword>
<feature type="transmembrane region" description="Helical" evidence="9">
    <location>
        <begin position="428"/>
        <end position="452"/>
    </location>
</feature>
<dbReference type="PANTHER" id="PTHR43341">
    <property type="entry name" value="AMINO ACID PERMEASE"/>
    <property type="match status" value="1"/>
</dbReference>
<evidence type="ECO:0000256" key="4">
    <source>
        <dbReference type="ARBA" id="ARBA00022475"/>
    </source>
</evidence>
<dbReference type="Gene3D" id="1.20.1740.10">
    <property type="entry name" value="Amino acid/polyamine transporter I"/>
    <property type="match status" value="1"/>
</dbReference>
<keyword evidence="7 9" id="KW-1133">Transmembrane helix</keyword>
<feature type="transmembrane region" description="Helical" evidence="9">
    <location>
        <begin position="191"/>
        <end position="213"/>
    </location>
</feature>
<dbReference type="EMBL" id="JAHMUF010000001">
    <property type="protein sequence ID" value="KAG7196154.1"/>
    <property type="molecule type" value="Genomic_DNA"/>
</dbReference>
<gene>
    <name evidence="11" type="primary">HIP1</name>
    <name evidence="11" type="ORF">KQ657_000166</name>
</gene>
<dbReference type="GO" id="GO:0005886">
    <property type="term" value="C:plasma membrane"/>
    <property type="evidence" value="ECO:0007669"/>
    <property type="project" value="UniProtKB-SubCell"/>
</dbReference>
<dbReference type="InterPro" id="IPR004762">
    <property type="entry name" value="Amino_acid_permease_fungi"/>
</dbReference>
<feature type="transmembrane region" description="Helical" evidence="9">
    <location>
        <begin position="473"/>
        <end position="499"/>
    </location>
</feature>
<dbReference type="GO" id="GO:0015171">
    <property type="term" value="F:amino acid transmembrane transporter activity"/>
    <property type="evidence" value="ECO:0007669"/>
    <property type="project" value="TreeGrafter"/>
</dbReference>
<dbReference type="InterPro" id="IPR050524">
    <property type="entry name" value="APC_YAT"/>
</dbReference>
<protein>
    <submittedName>
        <fullName evidence="11">Histidine permease</fullName>
    </submittedName>
</protein>
<feature type="transmembrane region" description="Helical" evidence="9">
    <location>
        <begin position="225"/>
        <end position="244"/>
    </location>
</feature>
<name>A0A9P7VE23_9ASCO</name>
<evidence type="ECO:0000313" key="11">
    <source>
        <dbReference type="EMBL" id="KAG7196154.1"/>
    </source>
</evidence>
<sequence>MSDTTISKKNSVYSQDIEHLNFSKTESNQTPYPNKHELSEGSKWSRFRDSFKPAQVSYELDSEGNQVIQTQGALKRDLQSRHLQMIAIGGSIGTGLLIGLGGSLATGGPASLLIAWGLVGTMVFCTVHNLGELCIEYPVNGAFSAYATRFVDPSWGFAVGWNYALMWLIVLPLELVAAALCIKYWNSDINPVAWVGIFYIAIVIINVFGVRGYGEAEVILVSVKVMAIVGFIILGVVLVCGGGPTGEFIGNRYWKNPGAFNHGFKGVCSVFVTASYSLAGTEMVGLAAAETRNPKTTLPKAVKQVFWRIIFFYILSLTFIGLLVPYDSPELLGNSGSSASPFVIAIKSGGIKVLPSIFNACILISITSVGNGAVYGCSRTLQSLAEQSLAPKYLGYIDSKGRPLGALLTSLGFGLLCFLSALSNVSEVFNWMLSVSGLATIFSWFSINLAHWRFRGAWKQRGRTLDQLHFTSLTGIGGSIYSMAFLTLVLGVQFWIALIPVGSSKPNAKNFFQNYLGVLVIIVFYIGHKTVTKNWKMIISLEDIDIDTGRRFNNAELMKLEKESEEEVVVGEGRLRKFQNIWRLISK</sequence>
<keyword evidence="3" id="KW-0813">Transport</keyword>
<dbReference type="AlphaFoldDB" id="A0A9P7VE23"/>
<evidence type="ECO:0000313" key="12">
    <source>
        <dbReference type="Proteomes" id="UP000790833"/>
    </source>
</evidence>
<evidence type="ECO:0000256" key="6">
    <source>
        <dbReference type="ARBA" id="ARBA00022970"/>
    </source>
</evidence>
<comment type="similarity">
    <text evidence="2">Belongs to the amino acid-polyamine-organocation (APC) superfamily. YAT (TC 2.A.3.10) family.</text>
</comment>
<organism evidence="11 12">
    <name type="scientific">Scheffersomyces spartinae</name>
    <dbReference type="NCBI Taxonomy" id="45513"/>
    <lineage>
        <taxon>Eukaryota</taxon>
        <taxon>Fungi</taxon>
        <taxon>Dikarya</taxon>
        <taxon>Ascomycota</taxon>
        <taxon>Saccharomycotina</taxon>
        <taxon>Pichiomycetes</taxon>
        <taxon>Debaryomycetaceae</taxon>
        <taxon>Scheffersomyces</taxon>
    </lineage>
</organism>
<evidence type="ECO:0000259" key="10">
    <source>
        <dbReference type="Pfam" id="PF00324"/>
    </source>
</evidence>
<feature type="transmembrane region" description="Helical" evidence="9">
    <location>
        <begin position="305"/>
        <end position="326"/>
    </location>
</feature>
<dbReference type="InterPro" id="IPR004840">
    <property type="entry name" value="Amino_acid_permease_CS"/>
</dbReference>
<feature type="transmembrane region" description="Helical" evidence="9">
    <location>
        <begin position="164"/>
        <end position="185"/>
    </location>
</feature>
<evidence type="ECO:0000256" key="2">
    <source>
        <dbReference type="ARBA" id="ARBA00006983"/>
    </source>
</evidence>
<dbReference type="Pfam" id="PF00324">
    <property type="entry name" value="AA_permease"/>
    <property type="match status" value="1"/>
</dbReference>
<dbReference type="InterPro" id="IPR004841">
    <property type="entry name" value="AA-permease/SLC12A_dom"/>
</dbReference>
<keyword evidence="12" id="KW-1185">Reference proteome</keyword>
<keyword evidence="5 9" id="KW-0812">Transmembrane</keyword>
<accession>A0A9P7VE23</accession>
<evidence type="ECO:0000256" key="9">
    <source>
        <dbReference type="SAM" id="Phobius"/>
    </source>
</evidence>
<evidence type="ECO:0000256" key="1">
    <source>
        <dbReference type="ARBA" id="ARBA00004651"/>
    </source>
</evidence>
<dbReference type="NCBIfam" id="TIGR00913">
    <property type="entry name" value="2A0310"/>
    <property type="match status" value="1"/>
</dbReference>
<dbReference type="GeneID" id="66113540"/>
<keyword evidence="4" id="KW-1003">Cell membrane</keyword>
<evidence type="ECO:0000256" key="8">
    <source>
        <dbReference type="ARBA" id="ARBA00023136"/>
    </source>
</evidence>
<dbReference type="PANTHER" id="PTHR43341:SF1">
    <property type="entry name" value="GENERAL AMINO-ACID PERMEASE GAP1"/>
    <property type="match status" value="1"/>
</dbReference>
<dbReference type="PROSITE" id="PS00218">
    <property type="entry name" value="AMINO_ACID_PERMEASE_1"/>
    <property type="match status" value="1"/>
</dbReference>
<dbReference type="FunFam" id="1.20.1740.10:FF:000017">
    <property type="entry name" value="Amino acid permease"/>
    <property type="match status" value="1"/>
</dbReference>
<dbReference type="OrthoDB" id="3900342at2759"/>
<feature type="transmembrane region" description="Helical" evidence="9">
    <location>
        <begin position="264"/>
        <end position="284"/>
    </location>
</feature>
<feature type="transmembrane region" description="Helical" evidence="9">
    <location>
        <begin position="511"/>
        <end position="527"/>
    </location>
</feature>
<dbReference type="Proteomes" id="UP000790833">
    <property type="component" value="Unassembled WGS sequence"/>
</dbReference>
<comment type="caution">
    <text evidence="11">The sequence shown here is derived from an EMBL/GenBank/DDBJ whole genome shotgun (WGS) entry which is preliminary data.</text>
</comment>
<evidence type="ECO:0000256" key="3">
    <source>
        <dbReference type="ARBA" id="ARBA00022448"/>
    </source>
</evidence>
<keyword evidence="6" id="KW-0029">Amino-acid transport</keyword>
<feature type="transmembrane region" description="Helical" evidence="9">
    <location>
        <begin position="110"/>
        <end position="130"/>
    </location>
</feature>
<feature type="transmembrane region" description="Helical" evidence="9">
    <location>
        <begin position="85"/>
        <end position="104"/>
    </location>
</feature>